<evidence type="ECO:0000313" key="2">
    <source>
        <dbReference type="EMBL" id="MXP27790.1"/>
    </source>
</evidence>
<accession>A0A845AC20</accession>
<sequence>MVETRHLDRDSLFLLADLLVEHENTPVRVKVRNLSAGGMMAEGPAEVARGMEVSVDIRNIGKVRGVVAWVQGRRFGLAFVREIDPKLARMQVSGGNREAPPYARAAVGANYAFPSAAHLRKI</sequence>
<evidence type="ECO:0000313" key="3">
    <source>
        <dbReference type="Proteomes" id="UP000439780"/>
    </source>
</evidence>
<dbReference type="Proteomes" id="UP000439780">
    <property type="component" value="Unassembled WGS sequence"/>
</dbReference>
<dbReference type="GO" id="GO:0035438">
    <property type="term" value="F:cyclic-di-GMP binding"/>
    <property type="evidence" value="ECO:0007669"/>
    <property type="project" value="InterPro"/>
</dbReference>
<dbReference type="SUPFAM" id="SSF141371">
    <property type="entry name" value="PilZ domain-like"/>
    <property type="match status" value="1"/>
</dbReference>
<gene>
    <name evidence="2" type="ORF">GRI58_03000</name>
</gene>
<dbReference type="AlphaFoldDB" id="A0A845AC20"/>
<dbReference type="RefSeq" id="WP_160752090.1">
    <property type="nucleotide sequence ID" value="NZ_WTYA01000002.1"/>
</dbReference>
<dbReference type="Pfam" id="PF07238">
    <property type="entry name" value="PilZ"/>
    <property type="match status" value="1"/>
</dbReference>
<reference evidence="2 3" key="1">
    <citation type="submission" date="2019-12" db="EMBL/GenBank/DDBJ databases">
        <title>Genomic-based taxomic classification of the family Erythrobacteraceae.</title>
        <authorList>
            <person name="Xu L."/>
        </authorList>
    </citation>
    <scope>NUCLEOTIDE SEQUENCE [LARGE SCALE GENOMIC DNA]</scope>
    <source>
        <strain evidence="2 3">KEMB 9005-328</strain>
    </source>
</reference>
<organism evidence="2 3">
    <name type="scientific">Qipengyuania algicida</name>
    <dbReference type="NCBI Taxonomy" id="1836209"/>
    <lineage>
        <taxon>Bacteria</taxon>
        <taxon>Pseudomonadati</taxon>
        <taxon>Pseudomonadota</taxon>
        <taxon>Alphaproteobacteria</taxon>
        <taxon>Sphingomonadales</taxon>
        <taxon>Erythrobacteraceae</taxon>
        <taxon>Qipengyuania</taxon>
    </lineage>
</organism>
<evidence type="ECO:0000259" key="1">
    <source>
        <dbReference type="Pfam" id="PF07238"/>
    </source>
</evidence>
<keyword evidence="3" id="KW-1185">Reference proteome</keyword>
<protein>
    <submittedName>
        <fullName evidence="2">PilZ domain-containing protein</fullName>
    </submittedName>
</protein>
<name>A0A845AC20_9SPHN</name>
<dbReference type="OrthoDB" id="7391081at2"/>
<dbReference type="InterPro" id="IPR009875">
    <property type="entry name" value="PilZ_domain"/>
</dbReference>
<dbReference type="EMBL" id="WTYA01000002">
    <property type="protein sequence ID" value="MXP27790.1"/>
    <property type="molecule type" value="Genomic_DNA"/>
</dbReference>
<comment type="caution">
    <text evidence="2">The sequence shown here is derived from an EMBL/GenBank/DDBJ whole genome shotgun (WGS) entry which is preliminary data.</text>
</comment>
<feature type="domain" description="PilZ" evidence="1">
    <location>
        <begin position="15"/>
        <end position="87"/>
    </location>
</feature>
<proteinExistence type="predicted"/>